<sequence length="153" mass="17825">MNLSYHWWDHIWTFRPLAYGILMWTVSVYAFRRGGWEERLTAVGFLANSYLTLMVIVPDGNQYHRVEALVLSIDIIFLVQLILTALRSRRFWPMWLAAMQGMTILAHLLPLMPHALPIIYRDATALWSYPMWFVLALAVGNRPAQQARYGDSE</sequence>
<evidence type="ECO:0000256" key="1">
    <source>
        <dbReference type="SAM" id="Phobius"/>
    </source>
</evidence>
<dbReference type="OrthoDB" id="7188556at2"/>
<keyword evidence="1" id="KW-0472">Membrane</keyword>
<dbReference type="KEGG" id="rdi:CMV14_13800"/>
<gene>
    <name evidence="2" type="ORF">COO09_09980</name>
</gene>
<dbReference type="EMBL" id="NWUF01000008">
    <property type="protein sequence ID" value="PCE42326.1"/>
    <property type="molecule type" value="Genomic_DNA"/>
</dbReference>
<name>A0A2A4FVX5_9SPHN</name>
<protein>
    <submittedName>
        <fullName evidence="2">Uncharacterized protein</fullName>
    </submittedName>
</protein>
<evidence type="ECO:0000313" key="3">
    <source>
        <dbReference type="Proteomes" id="UP000218934"/>
    </source>
</evidence>
<feature type="transmembrane region" description="Helical" evidence="1">
    <location>
        <begin position="93"/>
        <end position="112"/>
    </location>
</feature>
<dbReference type="AlphaFoldDB" id="A0A2A4FVX5"/>
<organism evidence="2 3">
    <name type="scientific">Rhizorhabdus dicambivorans</name>
    <dbReference type="NCBI Taxonomy" id="1850238"/>
    <lineage>
        <taxon>Bacteria</taxon>
        <taxon>Pseudomonadati</taxon>
        <taxon>Pseudomonadota</taxon>
        <taxon>Alphaproteobacteria</taxon>
        <taxon>Sphingomonadales</taxon>
        <taxon>Sphingomonadaceae</taxon>
        <taxon>Rhizorhabdus</taxon>
    </lineage>
</organism>
<keyword evidence="3" id="KW-1185">Reference proteome</keyword>
<feature type="transmembrane region" description="Helical" evidence="1">
    <location>
        <begin position="118"/>
        <end position="139"/>
    </location>
</feature>
<comment type="caution">
    <text evidence="2">The sequence shown here is derived from an EMBL/GenBank/DDBJ whole genome shotgun (WGS) entry which is preliminary data.</text>
</comment>
<feature type="transmembrane region" description="Helical" evidence="1">
    <location>
        <begin position="40"/>
        <end position="57"/>
    </location>
</feature>
<feature type="transmembrane region" description="Helical" evidence="1">
    <location>
        <begin position="12"/>
        <end position="31"/>
    </location>
</feature>
<evidence type="ECO:0000313" key="2">
    <source>
        <dbReference type="EMBL" id="PCE42326.1"/>
    </source>
</evidence>
<keyword evidence="1" id="KW-0812">Transmembrane</keyword>
<proteinExistence type="predicted"/>
<reference evidence="2 3" key="1">
    <citation type="submission" date="2017-09" db="EMBL/GenBank/DDBJ databases">
        <title>The Catabolism of 3,6-Dichlorosalicylic acid is Initiated by the Cytochrome P450 Monooxygenase DsmABC in Rhizorhabdus dicambivorans Ndbn-20.</title>
        <authorList>
            <person name="Na L."/>
        </authorList>
    </citation>
    <scope>NUCLEOTIDE SEQUENCE [LARGE SCALE GENOMIC DNA]</scope>
    <source>
        <strain evidence="2 3">Ndbn-20m</strain>
    </source>
</reference>
<keyword evidence="1" id="KW-1133">Transmembrane helix</keyword>
<dbReference type="Proteomes" id="UP000218934">
    <property type="component" value="Unassembled WGS sequence"/>
</dbReference>
<accession>A0A2A4FVX5</accession>
<feature type="transmembrane region" description="Helical" evidence="1">
    <location>
        <begin position="69"/>
        <end position="86"/>
    </location>
</feature>